<proteinExistence type="inferred from homology"/>
<dbReference type="SUPFAM" id="SSF48371">
    <property type="entry name" value="ARM repeat"/>
    <property type="match status" value="1"/>
</dbReference>
<protein>
    <recommendedName>
        <fullName evidence="3">Pre-rRNA-processing protein RIX1</fullName>
    </recommendedName>
</protein>
<evidence type="ECO:0000259" key="6">
    <source>
        <dbReference type="Pfam" id="PF08167"/>
    </source>
</evidence>
<sequence length="766" mass="82821">MATALSPDLQVICKKLASNSPNQLLQSLPSLVNHVLRSKHALSASQESKSSKKGGSSETSMLVHKLKSQITTLIQSHNKVARFVAISLIKAAVDVGGWEVLQGSETWVRELLSIVQKGDPLASKELAVAALTKIYVLIHPYQTLNREIATKTIPAFATACVQLLKSAAIDDASPDSLSTAEVVCDALSTLIPLYPATLRPSSSQTQTAVRKFLAPTLSDGVFIPDSLQHASRRVVILQHFVAAKTGGSEEWLKIVTFVLNELHSTADQVLRAVDEAWTPADGSSRGVVDLELEPHGGGAAPNLTPWAGIQAGTQRINGLLQYISDCLRSPTKGQVAVPLAKIMDAASRLCLIARLSPKTQSWDQSIQTRAAIGRDEKEELWSAIPDIHVAVLQVFRVLIQRFEKDTLPLVPEILDHILRVFNSATDNETIRTAAYQALKDALSIAGPTLSKPTVDMLSPIIGACCRDLQEDSGHLKQLNKQASNSGENKKNGISVNADLFLQKPQDSAGPQPVSLNPRHKAAASALLASLLAELPQQHLKPSLRSLLDQTAILTKNRDAMLASVLNPYLDPKGRRYANLLPHLTQQYPQDPALEILRTNLRTDVGAPVVDQTTLDEEDEAVDDADEDMAENENEADNDMSMDVDEKTTEGDAKSSGLPAGAQISRELPVQSNPFGVSKTEKPVVASSNAFGDARPRAASPQKRKHEGPSPANTKRRELQDRGDKSKPASAAPAEAADDDDDDSDSDESVHLNMELEDDDEDEEEDE</sequence>
<dbReference type="PANTHER" id="PTHR34105">
    <property type="entry name" value="PROLINE-, GLUTAMIC ACID- AND LEUCINE-RICH PROTEIN 1"/>
    <property type="match status" value="1"/>
</dbReference>
<evidence type="ECO:0000256" key="3">
    <source>
        <dbReference type="ARBA" id="ARBA00021502"/>
    </source>
</evidence>
<organism evidence="7 8">
    <name type="scientific">Clonostachys solani</name>
    <dbReference type="NCBI Taxonomy" id="160281"/>
    <lineage>
        <taxon>Eukaryota</taxon>
        <taxon>Fungi</taxon>
        <taxon>Dikarya</taxon>
        <taxon>Ascomycota</taxon>
        <taxon>Pezizomycotina</taxon>
        <taxon>Sordariomycetes</taxon>
        <taxon>Hypocreomycetidae</taxon>
        <taxon>Hypocreales</taxon>
        <taxon>Bionectriaceae</taxon>
        <taxon>Clonostachys</taxon>
    </lineage>
</organism>
<dbReference type="GO" id="GO:0005634">
    <property type="term" value="C:nucleus"/>
    <property type="evidence" value="ECO:0007669"/>
    <property type="project" value="UniProtKB-SubCell"/>
</dbReference>
<accession>A0A9P0ECP1</accession>
<evidence type="ECO:0000313" key="7">
    <source>
        <dbReference type="EMBL" id="CAH0049056.1"/>
    </source>
</evidence>
<keyword evidence="4" id="KW-0539">Nucleus</keyword>
<evidence type="ECO:0000256" key="1">
    <source>
        <dbReference type="ARBA" id="ARBA00004123"/>
    </source>
</evidence>
<dbReference type="EMBL" id="CABFOC020000035">
    <property type="protein sequence ID" value="CAH0049056.1"/>
    <property type="molecule type" value="Genomic_DNA"/>
</dbReference>
<evidence type="ECO:0000256" key="5">
    <source>
        <dbReference type="SAM" id="MobiDB-lite"/>
    </source>
</evidence>
<evidence type="ECO:0000256" key="2">
    <source>
        <dbReference type="ARBA" id="ARBA00010511"/>
    </source>
</evidence>
<comment type="similarity">
    <text evidence="2">Belongs to the RIX1/PELP1 family.</text>
</comment>
<dbReference type="OrthoDB" id="20900at2759"/>
<dbReference type="PANTHER" id="PTHR34105:SF1">
    <property type="entry name" value="PROLINE-, GLUTAMIC ACID- AND LEUCINE-RICH PROTEIN 1"/>
    <property type="match status" value="1"/>
</dbReference>
<feature type="compositionally biased region" description="Acidic residues" evidence="5">
    <location>
        <begin position="754"/>
        <end position="766"/>
    </location>
</feature>
<name>A0A9P0ECP1_9HYPO</name>
<dbReference type="InterPro" id="IPR016024">
    <property type="entry name" value="ARM-type_fold"/>
</dbReference>
<feature type="compositionally biased region" description="Acidic residues" evidence="5">
    <location>
        <begin position="735"/>
        <end position="746"/>
    </location>
</feature>
<feature type="compositionally biased region" description="Acidic residues" evidence="5">
    <location>
        <begin position="613"/>
        <end position="642"/>
    </location>
</feature>
<dbReference type="Gene3D" id="1.25.10.10">
    <property type="entry name" value="Leucine-rich Repeat Variant"/>
    <property type="match status" value="1"/>
</dbReference>
<dbReference type="GO" id="GO:0006364">
    <property type="term" value="P:rRNA processing"/>
    <property type="evidence" value="ECO:0007669"/>
    <property type="project" value="TreeGrafter"/>
</dbReference>
<reference evidence="7" key="1">
    <citation type="submission" date="2021-10" db="EMBL/GenBank/DDBJ databases">
        <authorList>
            <person name="Piombo E."/>
        </authorList>
    </citation>
    <scope>NUCLEOTIDE SEQUENCE</scope>
</reference>
<keyword evidence="8" id="KW-1185">Reference proteome</keyword>
<dbReference type="Pfam" id="PF08167">
    <property type="entry name" value="RIX1"/>
    <property type="match status" value="1"/>
</dbReference>
<dbReference type="Proteomes" id="UP000775872">
    <property type="component" value="Unassembled WGS sequence"/>
</dbReference>
<evidence type="ECO:0000256" key="4">
    <source>
        <dbReference type="ARBA" id="ARBA00023242"/>
    </source>
</evidence>
<dbReference type="InterPro" id="IPR012583">
    <property type="entry name" value="RIX1_N"/>
</dbReference>
<comment type="subcellular location">
    <subcellularLocation>
        <location evidence="1">Nucleus</location>
    </subcellularLocation>
</comment>
<feature type="compositionally biased region" description="Basic and acidic residues" evidence="5">
    <location>
        <begin position="714"/>
        <end position="726"/>
    </location>
</feature>
<gene>
    <name evidence="7" type="ORF">CSOL1703_00001006</name>
</gene>
<feature type="compositionally biased region" description="Basic and acidic residues" evidence="5">
    <location>
        <begin position="643"/>
        <end position="652"/>
    </location>
</feature>
<comment type="caution">
    <text evidence="7">The sequence shown here is derived from an EMBL/GenBank/DDBJ whole genome shotgun (WGS) entry which is preliminary data.</text>
</comment>
<evidence type="ECO:0000313" key="8">
    <source>
        <dbReference type="Proteomes" id="UP000775872"/>
    </source>
</evidence>
<feature type="region of interest" description="Disordered" evidence="5">
    <location>
        <begin position="608"/>
        <end position="766"/>
    </location>
</feature>
<dbReference type="AlphaFoldDB" id="A0A9P0ECP1"/>
<feature type="domain" description="Pre-rRNA-processing protein RIX1 N-terminal" evidence="6">
    <location>
        <begin position="8"/>
        <end position="217"/>
    </location>
</feature>
<dbReference type="InterPro" id="IPR011989">
    <property type="entry name" value="ARM-like"/>
</dbReference>